<protein>
    <submittedName>
        <fullName evidence="5">Sensor protein KdpD</fullName>
    </submittedName>
</protein>
<evidence type="ECO:0000256" key="1">
    <source>
        <dbReference type="ARBA" id="ARBA00022679"/>
    </source>
</evidence>
<dbReference type="AlphaFoldDB" id="A0AAU7K5P3"/>
<keyword evidence="2" id="KW-0418">Kinase</keyword>
<dbReference type="GO" id="GO:0005886">
    <property type="term" value="C:plasma membrane"/>
    <property type="evidence" value="ECO:0007669"/>
    <property type="project" value="TreeGrafter"/>
</dbReference>
<keyword evidence="1" id="KW-0808">Transferase</keyword>
<dbReference type="EMBL" id="CP157485">
    <property type="protein sequence ID" value="XBO48016.1"/>
    <property type="molecule type" value="Genomic_DNA"/>
</dbReference>
<dbReference type="GO" id="GO:0005737">
    <property type="term" value="C:cytoplasm"/>
    <property type="evidence" value="ECO:0007669"/>
    <property type="project" value="UniProtKB-ARBA"/>
</dbReference>
<dbReference type="FunFam" id="3.40.50.300:FF:000483">
    <property type="entry name" value="Sensor histidine kinase KdpD"/>
    <property type="match status" value="1"/>
</dbReference>
<dbReference type="InterPro" id="IPR003852">
    <property type="entry name" value="Sig_transdc_His_kinase_KdpD_N"/>
</dbReference>
<dbReference type="PANTHER" id="PTHR45569:SF1">
    <property type="entry name" value="SENSOR PROTEIN KDPD"/>
    <property type="match status" value="1"/>
</dbReference>
<name>A0AAU7K5P3_9SPHI</name>
<organism evidence="5">
    <name type="scientific">Pedobacter sp. KACC 23697</name>
    <dbReference type="NCBI Taxonomy" id="3149230"/>
    <lineage>
        <taxon>Bacteria</taxon>
        <taxon>Pseudomonadati</taxon>
        <taxon>Bacteroidota</taxon>
        <taxon>Sphingobacteriia</taxon>
        <taxon>Sphingobacteriales</taxon>
        <taxon>Sphingobacteriaceae</taxon>
        <taxon>Pedobacter</taxon>
    </lineage>
</organism>
<dbReference type="RefSeq" id="WP_406825404.1">
    <property type="nucleotide sequence ID" value="NZ_CP157485.1"/>
</dbReference>
<dbReference type="Gene3D" id="3.40.50.300">
    <property type="entry name" value="P-loop containing nucleotide triphosphate hydrolases"/>
    <property type="match status" value="1"/>
</dbReference>
<sequence length="376" mass="42753">MEEEQKEESVRHFLDLVKKSRRGKLKIYIGMSAGVGKTYRMLQESHALLRNGVDICIGYVETHKRAETEALVAGLPVIPRRKIFYRGKEIEEMDLKGILNRHPEIVIVDELAHTNAGGSKNTKRWQDVFDLLEAGISVISAVNIQHLESINEEIEQITGIAVTERIPDKILEIADEIVNIDLTADELVTRLKEGKIYDQSKIERALSNFFQSDKILQLRELALKEVVHQVERKIQTEIPKSIKLRPERFLACISSNAETAGVVIRKTARLASYYRSPWMVLYVQSDSESMERIKLDKQRHLINHFKLATELGAEVIKIKSNAITKTIIDIATEKEVTTICIGKPHLNIFQVILRTAVFNGLLKNLAMKDIDLVILS</sequence>
<dbReference type="InterPro" id="IPR052023">
    <property type="entry name" value="Histidine_kinase_KdpD"/>
</dbReference>
<evidence type="ECO:0000313" key="5">
    <source>
        <dbReference type="EMBL" id="XBO48016.1"/>
    </source>
</evidence>
<keyword evidence="3" id="KW-0902">Two-component regulatory system</keyword>
<reference evidence="5" key="1">
    <citation type="submission" date="2024-05" db="EMBL/GenBank/DDBJ databases">
        <authorList>
            <person name="Kim S."/>
            <person name="Heo J."/>
            <person name="Choi H."/>
            <person name="Choi Y."/>
            <person name="Kwon S.-W."/>
            <person name="Kim Y."/>
        </authorList>
    </citation>
    <scope>NUCLEOTIDE SEQUENCE</scope>
    <source>
        <strain evidence="5">KACC 23697</strain>
    </source>
</reference>
<proteinExistence type="predicted"/>
<dbReference type="Pfam" id="PF02702">
    <property type="entry name" value="KdpD"/>
    <property type="match status" value="1"/>
</dbReference>
<dbReference type="InterPro" id="IPR027417">
    <property type="entry name" value="P-loop_NTPase"/>
</dbReference>
<gene>
    <name evidence="5" type="ORF">ABEG20_00185</name>
</gene>
<evidence type="ECO:0000256" key="2">
    <source>
        <dbReference type="ARBA" id="ARBA00022777"/>
    </source>
</evidence>
<evidence type="ECO:0000256" key="3">
    <source>
        <dbReference type="ARBA" id="ARBA00023012"/>
    </source>
</evidence>
<dbReference type="GO" id="GO:0000155">
    <property type="term" value="F:phosphorelay sensor kinase activity"/>
    <property type="evidence" value="ECO:0007669"/>
    <property type="project" value="InterPro"/>
</dbReference>
<feature type="domain" description="Signal transduction histidine kinase osmosensitive K+ channel sensor N-terminal" evidence="4">
    <location>
        <begin position="21"/>
        <end position="230"/>
    </location>
</feature>
<evidence type="ECO:0000259" key="4">
    <source>
        <dbReference type="Pfam" id="PF02702"/>
    </source>
</evidence>
<accession>A0AAU7K5P3</accession>
<dbReference type="PANTHER" id="PTHR45569">
    <property type="entry name" value="SENSOR PROTEIN KDPD"/>
    <property type="match status" value="1"/>
</dbReference>